<proteinExistence type="predicted"/>
<evidence type="ECO:0000313" key="2">
    <source>
        <dbReference type="EMBL" id="CAH1276444.1"/>
    </source>
</evidence>
<dbReference type="Proteomes" id="UP000838412">
    <property type="component" value="Unassembled WGS sequence"/>
</dbReference>
<dbReference type="EMBL" id="CAKMNS010000076">
    <property type="protein sequence ID" value="CAH1276444.1"/>
    <property type="molecule type" value="Genomic_DNA"/>
</dbReference>
<keyword evidence="3" id="KW-1185">Reference proteome</keyword>
<organism evidence="2 3">
    <name type="scientific">Branchiostoma lanceolatum</name>
    <name type="common">Common lancelet</name>
    <name type="synonym">Amphioxus lanceolatum</name>
    <dbReference type="NCBI Taxonomy" id="7740"/>
    <lineage>
        <taxon>Eukaryota</taxon>
        <taxon>Metazoa</taxon>
        <taxon>Chordata</taxon>
        <taxon>Cephalochordata</taxon>
        <taxon>Leptocardii</taxon>
        <taxon>Amphioxiformes</taxon>
        <taxon>Branchiostomatidae</taxon>
        <taxon>Branchiostoma</taxon>
    </lineage>
</organism>
<accession>A0A8S4MLN6</accession>
<name>A0A8S4MLN6_BRALA</name>
<gene>
    <name evidence="2" type="primary">Hypp9397</name>
    <name evidence="2" type="ORF">BLAG_LOCUS25792</name>
</gene>
<evidence type="ECO:0000313" key="3">
    <source>
        <dbReference type="Proteomes" id="UP000838412"/>
    </source>
</evidence>
<protein>
    <submittedName>
        <fullName evidence="2">Hypp9397 protein</fullName>
    </submittedName>
</protein>
<feature type="region of interest" description="Disordered" evidence="1">
    <location>
        <begin position="168"/>
        <end position="188"/>
    </location>
</feature>
<evidence type="ECO:0000256" key="1">
    <source>
        <dbReference type="SAM" id="MobiDB-lite"/>
    </source>
</evidence>
<feature type="compositionally biased region" description="Basic and acidic residues" evidence="1">
    <location>
        <begin position="171"/>
        <end position="187"/>
    </location>
</feature>
<dbReference type="AlphaFoldDB" id="A0A8S4MLN6"/>
<sequence>MDLSEEKQRERVEEARFQVVEQARVSPPMFSAARLLSSLAFLEEKARELNHTELPTFRATLYDAKAYAQHPSLGKMVLRPLGPKEDEDVAKKLRPFINIRRHSRGMFPPPHDQFPPPQFPPPQQYYTQFYPQQVPVRQLYQPQPPPQQLVPQQYGHQFTPAQANRRNSMMDAEHSNAEPPERDDRRPLTTWNGHIAQPVLVPVVVAVQVDAVADSRLAAAEVADSRLAAGEVAAVEVADEEGEGGVHVHVEVDRLPTEE</sequence>
<comment type="caution">
    <text evidence="2">The sequence shown here is derived from an EMBL/GenBank/DDBJ whole genome shotgun (WGS) entry which is preliminary data.</text>
</comment>
<reference evidence="2" key="1">
    <citation type="submission" date="2022-01" db="EMBL/GenBank/DDBJ databases">
        <authorList>
            <person name="Braso-Vives M."/>
        </authorList>
    </citation>
    <scope>NUCLEOTIDE SEQUENCE</scope>
</reference>
<dbReference type="OrthoDB" id="10070664at2759"/>